<sequence>MDEKRELLRHTVATLAYRATRALEAAPESFATFEGCGRQPGKILAHMGDLFDWALSLVQGRERWHNSTPRPWPQEKARFFAALKAFDDYLASSQPLHAAAEPLFQGPIADALTHVGQIAMMRRLAGSPICGENLFVARIAGGQVSAEQPAPVQPFR</sequence>
<proteinExistence type="predicted"/>
<name>A0AAU7DSE6_9BACT</name>
<protein>
    <recommendedName>
        <fullName evidence="2">DinB-like domain-containing protein</fullName>
    </recommendedName>
</protein>
<evidence type="ECO:0000313" key="1">
    <source>
        <dbReference type="EMBL" id="XBH19970.1"/>
    </source>
</evidence>
<accession>A0AAU7DSE6</accession>
<dbReference type="EMBL" id="CP121196">
    <property type="protein sequence ID" value="XBH19970.1"/>
    <property type="molecule type" value="Genomic_DNA"/>
</dbReference>
<reference evidence="1" key="1">
    <citation type="submission" date="2023-03" db="EMBL/GenBank/DDBJ databases">
        <title>Edaphobacter sp.</title>
        <authorList>
            <person name="Huber K.J."/>
            <person name="Papendorf J."/>
            <person name="Pilke C."/>
            <person name="Bunk B."/>
            <person name="Sproeer C."/>
            <person name="Pester M."/>
        </authorList>
    </citation>
    <scope>NUCLEOTIDE SEQUENCE</scope>
    <source>
        <strain evidence="1">DSM 110680</strain>
    </source>
</reference>
<gene>
    <name evidence="1" type="ORF">P8935_11765</name>
</gene>
<dbReference type="AlphaFoldDB" id="A0AAU7DSE6"/>
<dbReference type="RefSeq" id="WP_348265193.1">
    <property type="nucleotide sequence ID" value="NZ_CP121196.1"/>
</dbReference>
<organism evidence="1">
    <name type="scientific">Telmatobacter sp. DSM 110680</name>
    <dbReference type="NCBI Taxonomy" id="3036704"/>
    <lineage>
        <taxon>Bacteria</taxon>
        <taxon>Pseudomonadati</taxon>
        <taxon>Acidobacteriota</taxon>
        <taxon>Terriglobia</taxon>
        <taxon>Terriglobales</taxon>
        <taxon>Acidobacteriaceae</taxon>
        <taxon>Telmatobacter</taxon>
    </lineage>
</organism>
<evidence type="ECO:0008006" key="2">
    <source>
        <dbReference type="Google" id="ProtNLM"/>
    </source>
</evidence>